<evidence type="ECO:0000259" key="3">
    <source>
        <dbReference type="Pfam" id="PF13976"/>
    </source>
</evidence>
<dbReference type="InterPro" id="IPR054722">
    <property type="entry name" value="PolX-like_BBD"/>
</dbReference>
<dbReference type="Pfam" id="PF22936">
    <property type="entry name" value="Pol_BBD"/>
    <property type="match status" value="1"/>
</dbReference>
<dbReference type="EMBL" id="BKCJ010000273">
    <property type="protein sequence ID" value="GEU31656.1"/>
    <property type="molecule type" value="Genomic_DNA"/>
</dbReference>
<feature type="domain" description="Retrovirus-related Pol polyprotein from transposon TNT 1-94-like beta-barrel" evidence="4">
    <location>
        <begin position="417"/>
        <end position="490"/>
    </location>
</feature>
<reference evidence="5" key="1">
    <citation type="journal article" date="2019" name="Sci. Rep.">
        <title>Draft genome of Tanacetum cinerariifolium, the natural source of mosquito coil.</title>
        <authorList>
            <person name="Yamashiro T."/>
            <person name="Shiraishi A."/>
            <person name="Satake H."/>
            <person name="Nakayama K."/>
        </authorList>
    </citation>
    <scope>NUCLEOTIDE SEQUENCE</scope>
</reference>
<evidence type="ECO:0000256" key="2">
    <source>
        <dbReference type="SAM" id="MobiDB-lite"/>
    </source>
</evidence>
<evidence type="ECO:0000313" key="5">
    <source>
        <dbReference type="EMBL" id="GEU31656.1"/>
    </source>
</evidence>
<comment type="caution">
    <text evidence="5">The sequence shown here is derived from an EMBL/GenBank/DDBJ whole genome shotgun (WGS) entry which is preliminary data.</text>
</comment>
<feature type="compositionally biased region" description="Polar residues" evidence="2">
    <location>
        <begin position="360"/>
        <end position="371"/>
    </location>
</feature>
<evidence type="ECO:0000259" key="4">
    <source>
        <dbReference type="Pfam" id="PF22936"/>
    </source>
</evidence>
<dbReference type="InterPro" id="IPR025724">
    <property type="entry name" value="GAG-pre-integrase_dom"/>
</dbReference>
<feature type="coiled-coil region" evidence="1">
    <location>
        <begin position="184"/>
        <end position="211"/>
    </location>
</feature>
<gene>
    <name evidence="5" type="ORF">Tci_003634</name>
</gene>
<feature type="domain" description="GAG-pre-integrase" evidence="3">
    <location>
        <begin position="526"/>
        <end position="571"/>
    </location>
</feature>
<proteinExistence type="predicted"/>
<sequence>MGRSGELFWYYSGGEGCTLSFGVDDVEDFKEYTLRDYYCCLKTYCCWVIDGVVRPVAPTTGEQILARKNELKARFSVVASVFATSTKVHVSALSNVDTLSDAVIYSFFASQSNSPQLDNDDLKQIDADDLEEMNLKWSPKDTRNKETQRRNVPVETSTSNALVLQCDEDIRLLKLNVMLRDNALVELRKKFKKAKQERDELKLKLENFQTYLKNLNVSMPASLVYDRYKSGEGYHVVPPPYTRTFMPPKPDLVFHDAPTVNKTVLTVFNVKPSPTKPNKDLSQSNRPSASIIEDWDCDYYEKKMVQRPIRNHAMRRNNHNYARMTHSQPHRHVFPTTVLTRSRLVPLTIARPVTAAVPQTKVQHQRPTNHGVNKAHSPIRSPINLRPSPTHSNFHQKDTTVKTTQGNPQHALKDKRVIDSRCSRHITWNISYLSDFEEINGGYVSFGENPKSGKITGKGKIRTGKLDFDDVYFVKELKFNLFSVSQMCDKKNIVLFTYIECIILSFDFKLPDDNHVLLRVPRENNMYNVDLKNIVPLGDLTCLFTKATLDESNLWHRRLSHINFKTMNKLV</sequence>
<feature type="region of interest" description="Disordered" evidence="2">
    <location>
        <begin position="358"/>
        <end position="394"/>
    </location>
</feature>
<dbReference type="AlphaFoldDB" id="A0A6L2J471"/>
<protein>
    <submittedName>
        <fullName evidence="5">Ribonuclease H-like domain-containing protein</fullName>
    </submittedName>
</protein>
<dbReference type="Pfam" id="PF13976">
    <property type="entry name" value="gag_pre-integrs"/>
    <property type="match status" value="1"/>
</dbReference>
<accession>A0A6L2J471</accession>
<organism evidence="5">
    <name type="scientific">Tanacetum cinerariifolium</name>
    <name type="common">Dalmatian daisy</name>
    <name type="synonym">Chrysanthemum cinerariifolium</name>
    <dbReference type="NCBI Taxonomy" id="118510"/>
    <lineage>
        <taxon>Eukaryota</taxon>
        <taxon>Viridiplantae</taxon>
        <taxon>Streptophyta</taxon>
        <taxon>Embryophyta</taxon>
        <taxon>Tracheophyta</taxon>
        <taxon>Spermatophyta</taxon>
        <taxon>Magnoliopsida</taxon>
        <taxon>eudicotyledons</taxon>
        <taxon>Gunneridae</taxon>
        <taxon>Pentapetalae</taxon>
        <taxon>asterids</taxon>
        <taxon>campanulids</taxon>
        <taxon>Asterales</taxon>
        <taxon>Asteraceae</taxon>
        <taxon>Asteroideae</taxon>
        <taxon>Anthemideae</taxon>
        <taxon>Anthemidinae</taxon>
        <taxon>Tanacetum</taxon>
    </lineage>
</organism>
<evidence type="ECO:0000256" key="1">
    <source>
        <dbReference type="SAM" id="Coils"/>
    </source>
</evidence>
<name>A0A6L2J471_TANCI</name>
<keyword evidence="1" id="KW-0175">Coiled coil</keyword>